<dbReference type="Proteomes" id="UP000298551">
    <property type="component" value="Chromosome"/>
</dbReference>
<evidence type="ECO:0000313" key="1">
    <source>
        <dbReference type="EMBL" id="QCI15343.1"/>
    </source>
</evidence>
<name>A0A4D6XH74_PSEPU</name>
<accession>A0A4D6XH74</accession>
<proteinExistence type="predicted"/>
<dbReference type="OrthoDB" id="6895843at2"/>
<evidence type="ECO:0000313" key="2">
    <source>
        <dbReference type="Proteomes" id="UP000298551"/>
    </source>
</evidence>
<dbReference type="AlphaFoldDB" id="A0A4D6XH74"/>
<dbReference type="RefSeq" id="WP_136917286.1">
    <property type="nucleotide sequence ID" value="NZ_CP039371.1"/>
</dbReference>
<gene>
    <name evidence="1" type="ORF">E6B08_30020</name>
</gene>
<dbReference type="EMBL" id="CP039371">
    <property type="protein sequence ID" value="QCI15343.1"/>
    <property type="molecule type" value="Genomic_DNA"/>
</dbReference>
<sequence>MIVLADNDVLVALAQCDLVDEALTVLNCSFADCYVLGDAPYSLYLNNPDKCLDKRLGNPTAFDRLCQMVDSCQKLGAAQENIDLLEQLMLLDGVHDGELQLTLHAENFHSQSENFTLTTGDKNFLSAIYKSDCELAKAILYQRVECLESLLVKAIDMYGHGHITSKVAYGKETTTNAKKFDTVLSMAFGNGRAEQHTLECLNNYMPARSFLRP</sequence>
<reference evidence="2" key="1">
    <citation type="submission" date="2019-04" db="EMBL/GenBank/DDBJ databases">
        <title>Genome sequence of Pseudomonas putida 1290, an auxin catabolizing strain.</title>
        <authorList>
            <person name="Laird T.S."/>
            <person name="Leveau J.H.J."/>
        </authorList>
    </citation>
    <scope>NUCLEOTIDE SEQUENCE [LARGE SCALE GENOMIC DNA]</scope>
    <source>
        <strain evidence="2">1290</strain>
    </source>
</reference>
<organism evidence="1 2">
    <name type="scientific">Pseudomonas putida</name>
    <name type="common">Arthrobacter siderocapsulatus</name>
    <dbReference type="NCBI Taxonomy" id="303"/>
    <lineage>
        <taxon>Bacteria</taxon>
        <taxon>Pseudomonadati</taxon>
        <taxon>Pseudomonadota</taxon>
        <taxon>Gammaproteobacteria</taxon>
        <taxon>Pseudomonadales</taxon>
        <taxon>Pseudomonadaceae</taxon>
        <taxon>Pseudomonas</taxon>
    </lineage>
</organism>
<protein>
    <submittedName>
        <fullName evidence="1">Uncharacterized protein</fullName>
    </submittedName>
</protein>